<proteinExistence type="predicted"/>
<dbReference type="EMBL" id="LWMU01000050">
    <property type="protein sequence ID" value="KZX13394.1"/>
    <property type="molecule type" value="Genomic_DNA"/>
</dbReference>
<organism evidence="1 2">
    <name type="scientific">Methanobrevibacter oralis</name>
    <dbReference type="NCBI Taxonomy" id="66851"/>
    <lineage>
        <taxon>Archaea</taxon>
        <taxon>Methanobacteriati</taxon>
        <taxon>Methanobacteriota</taxon>
        <taxon>Methanomada group</taxon>
        <taxon>Methanobacteria</taxon>
        <taxon>Methanobacteriales</taxon>
        <taxon>Methanobacteriaceae</taxon>
        <taxon>Methanobrevibacter</taxon>
    </lineage>
</organism>
<dbReference type="Proteomes" id="UP000077428">
    <property type="component" value="Unassembled WGS sequence"/>
</dbReference>
<accession>A0A166BIF9</accession>
<keyword evidence="2" id="KW-1185">Reference proteome</keyword>
<protein>
    <submittedName>
        <fullName evidence="1">Uncharacterized protein</fullName>
    </submittedName>
</protein>
<comment type="caution">
    <text evidence="1">The sequence shown here is derived from an EMBL/GenBank/DDBJ whole genome shotgun (WGS) entry which is preliminary data.</text>
</comment>
<dbReference type="PATRIC" id="fig|66851.6.peg.689"/>
<sequence length="38" mass="4403">MTKTTNKKKCCQAAEAEPNKAKRILKKIYTFFYGCNCK</sequence>
<gene>
    <name evidence="1" type="ORF">MBORA_06220</name>
</gene>
<evidence type="ECO:0000313" key="1">
    <source>
        <dbReference type="EMBL" id="KZX13394.1"/>
    </source>
</evidence>
<name>A0A166BIF9_METOA</name>
<dbReference type="AlphaFoldDB" id="A0A166BIF9"/>
<reference evidence="2" key="1">
    <citation type="journal article" date="2016" name="Genome Announc.">
        <title>Draft Genome Sequences of Methanobrevibacter curvatus DSM11111, Methanobrevibacter cuticularis DSM11139, Methanobrevibacter filiformis DSM11501, and Methanobrevibacter oralis DSM7256.</title>
        <authorList>
            <person name="Poehlein A."/>
            <person name="Seedorf H."/>
        </authorList>
    </citation>
    <scope>NUCLEOTIDE SEQUENCE [LARGE SCALE GENOMIC DNA]</scope>
    <source>
        <strain evidence="2">DSM 7256 / JCM 30027 / ZR</strain>
    </source>
</reference>
<evidence type="ECO:0000313" key="2">
    <source>
        <dbReference type="Proteomes" id="UP000077428"/>
    </source>
</evidence>